<evidence type="ECO:0000313" key="3">
    <source>
        <dbReference type="Proteomes" id="UP000020529"/>
    </source>
</evidence>
<dbReference type="AlphaFoldDB" id="A0A015UQX0"/>
<organism evidence="2 3">
    <name type="scientific">Bacteroides fragilis str. 3988T(B)14</name>
    <dbReference type="NCBI Taxonomy" id="1339315"/>
    <lineage>
        <taxon>Bacteria</taxon>
        <taxon>Pseudomonadati</taxon>
        <taxon>Bacteroidota</taxon>
        <taxon>Bacteroidia</taxon>
        <taxon>Bacteroidales</taxon>
        <taxon>Bacteroidaceae</taxon>
        <taxon>Bacteroides</taxon>
    </lineage>
</organism>
<reference evidence="2 3" key="1">
    <citation type="submission" date="2014-02" db="EMBL/GenBank/DDBJ databases">
        <authorList>
            <person name="Sears C."/>
            <person name="Carroll K."/>
            <person name="Sack B.R."/>
            <person name="Qadri F."/>
            <person name="Myers L.L."/>
            <person name="Chung G.-T."/>
            <person name="Escheverria P."/>
            <person name="Fraser C.M."/>
            <person name="Sadzewicz L."/>
            <person name="Shefchek K.A."/>
            <person name="Tallon L."/>
            <person name="Das S.P."/>
            <person name="Daugherty S."/>
            <person name="Mongodin E.F."/>
        </authorList>
    </citation>
    <scope>NUCLEOTIDE SEQUENCE [LARGE SCALE GENOMIC DNA]</scope>
    <source>
        <strain evidence="3">3988T(B)14</strain>
    </source>
</reference>
<dbReference type="Pfam" id="PF10543">
    <property type="entry name" value="ORF6N"/>
    <property type="match status" value="1"/>
</dbReference>
<dbReference type="Proteomes" id="UP000020529">
    <property type="component" value="Unassembled WGS sequence"/>
</dbReference>
<accession>A0A015UQX0</accession>
<dbReference type="PATRIC" id="fig|1339315.3.peg.791"/>
<comment type="caution">
    <text evidence="2">The sequence shown here is derived from an EMBL/GenBank/DDBJ whole genome shotgun (WGS) entry which is preliminary data.</text>
</comment>
<sequence>MAKEREKIEGKASKPVANCDQLPLAAEHQFSGQEEIAQLIMNVRGMQVMVDRDLAILYGVETKRLNEQVRRNIERFPERFRFQLTKEETDELVANCDRLNSLKHSSVMPYVFTEQGISMLSTVLHSQTAIAVSIKIMDAFVSMRRFIATNAQLFQRLETIEYHQLEMKQHQEVTDKRIDEVFRRLDANIPPIQGIFYDGQVFDAYRFVSDLMRKAKRSIVLIDNYVDDTVLTLLDKRGNGVTATIYTQRISNQFQLDVDRHNAQYSSIEIKQFNKAHDRFLLIDDEVYHIGASIKDLGKKWFGFTLMRDITATELINKIKE</sequence>
<gene>
    <name evidence="2" type="ORF">M124_4930</name>
</gene>
<dbReference type="RefSeq" id="WP_032570791.1">
    <property type="nucleotide sequence ID" value="NZ_JGCY01000210.1"/>
</dbReference>
<dbReference type="SUPFAM" id="SSF56024">
    <property type="entry name" value="Phospholipase D/nuclease"/>
    <property type="match status" value="1"/>
</dbReference>
<dbReference type="EMBL" id="JGCY01000210">
    <property type="protein sequence ID" value="EXY76213.1"/>
    <property type="molecule type" value="Genomic_DNA"/>
</dbReference>
<dbReference type="InterPro" id="IPR018873">
    <property type="entry name" value="KilA-N_DNA-bd_domain"/>
</dbReference>
<evidence type="ECO:0000259" key="1">
    <source>
        <dbReference type="Pfam" id="PF10543"/>
    </source>
</evidence>
<name>A0A015UQX0_BACFG</name>
<feature type="domain" description="KilA-N DNA-binding" evidence="1">
    <location>
        <begin position="39"/>
        <end position="123"/>
    </location>
</feature>
<protein>
    <recommendedName>
        <fullName evidence="1">KilA-N DNA-binding domain-containing protein</fullName>
    </recommendedName>
</protein>
<proteinExistence type="predicted"/>
<evidence type="ECO:0000313" key="2">
    <source>
        <dbReference type="EMBL" id="EXY76213.1"/>
    </source>
</evidence>